<proteinExistence type="predicted"/>
<sequence length="417" mass="46231">MRAGLKWGLLITVLAAGALWLAYSGNNREHEPQGIDAFVERHWNKPLQAQGAPPEHFSPREASLAPQSCAECHAEQHRDWSGSLHSQTMDNGILWQARVLPPKQVKRCLDCHAPLAEQKALLAQTLGWPEAPQEPPPEYVSPDLHRQGLVCAACHVRAHRRFGPPPAPGNPAGDTPGLPHDGFVESAAFGDSRFCASCHQFPEDGPALNDKLLENTLNEWKASRHAKEGRHCQTCHMPDRKHVWKGIHDPGMVRQALSTNIEIGESKDGDRQVQASIRNTGAGHYFPTYLVPRVRLQLIAMEGEAGERIVLDEAVISRETDVWLSEEFSDTRLAPDAERVLAGVLPGESEAEWTLYVQMDVAPKEHYERMFAGVLADTDVELDSETRNILEAALVDARRTRYSMRLAERSLPGGIAN</sequence>
<dbReference type="Proteomes" id="UP000287798">
    <property type="component" value="Unassembled WGS sequence"/>
</dbReference>
<evidence type="ECO:0000313" key="3">
    <source>
        <dbReference type="Proteomes" id="UP000287798"/>
    </source>
</evidence>
<dbReference type="Pfam" id="PF13435">
    <property type="entry name" value="Cytochrome_C554"/>
    <property type="match status" value="1"/>
</dbReference>
<keyword evidence="3" id="KW-1185">Reference proteome</keyword>
<protein>
    <recommendedName>
        <fullName evidence="1">Cytochrome c-552/4 domain-containing protein</fullName>
    </recommendedName>
</protein>
<feature type="domain" description="Cytochrome c-552/4" evidence="1">
    <location>
        <begin position="68"/>
        <end position="120"/>
    </location>
</feature>
<dbReference type="EMBL" id="QZMU01000001">
    <property type="protein sequence ID" value="RRQ22133.1"/>
    <property type="molecule type" value="Genomic_DNA"/>
</dbReference>
<accession>A0A426QK49</accession>
<dbReference type="SUPFAM" id="SSF48695">
    <property type="entry name" value="Multiheme cytochromes"/>
    <property type="match status" value="1"/>
</dbReference>
<evidence type="ECO:0000259" key="1">
    <source>
        <dbReference type="Pfam" id="PF13435"/>
    </source>
</evidence>
<evidence type="ECO:0000313" key="2">
    <source>
        <dbReference type="EMBL" id="RRQ22133.1"/>
    </source>
</evidence>
<reference evidence="2 3" key="1">
    <citation type="journal article" date="2010" name="Int. J. Syst. Evol. Microbiol.">
        <title>Thiohalobacter thiocyanaticus gen. nov., sp. nov., a moderately halophilic, sulfur-oxidizing gammaproteobacterium from hypersaline lakes, that utilizes thiocyanate.</title>
        <authorList>
            <person name="Sorokin D.Y."/>
            <person name="Kovaleva O.L."/>
            <person name="Tourova T.P."/>
            <person name="Muyzer G."/>
        </authorList>
    </citation>
    <scope>NUCLEOTIDE SEQUENCE [LARGE SCALE GENOMIC DNA]</scope>
    <source>
        <strain evidence="2 3">Hrh1</strain>
    </source>
</reference>
<dbReference type="Gene3D" id="1.10.1130.10">
    <property type="entry name" value="Flavocytochrome C3, Chain A"/>
    <property type="match status" value="1"/>
</dbReference>
<comment type="caution">
    <text evidence="2">The sequence shown here is derived from an EMBL/GenBank/DDBJ whole genome shotgun (WGS) entry which is preliminary data.</text>
</comment>
<name>A0A426QK49_9GAMM</name>
<dbReference type="InterPro" id="IPR036280">
    <property type="entry name" value="Multihaem_cyt_sf"/>
</dbReference>
<gene>
    <name evidence="2" type="ORF">D6C00_09335</name>
</gene>
<dbReference type="AlphaFoldDB" id="A0A426QK49"/>
<dbReference type="InterPro" id="IPR023155">
    <property type="entry name" value="Cyt_c-552/4"/>
</dbReference>
<organism evidence="2 3">
    <name type="scientific">Thiohalobacter thiocyanaticus</name>
    <dbReference type="NCBI Taxonomy" id="585455"/>
    <lineage>
        <taxon>Bacteria</taxon>
        <taxon>Pseudomonadati</taxon>
        <taxon>Pseudomonadota</taxon>
        <taxon>Gammaproteobacteria</taxon>
        <taxon>Thiohalobacterales</taxon>
        <taxon>Thiohalobacteraceae</taxon>
        <taxon>Thiohalobacter</taxon>
    </lineage>
</organism>